<accession>A0A6I9QKH7</accession>
<keyword evidence="1" id="KW-0175">Coiled coil</keyword>
<sequence length="141" mass="16071">MNMRRKEVKGTKEEVTAEVEAVEEVFILKNKEIQGLLALEDRKNEANFMRENEEEQVFYTCMNAKVKEDKVWFLDSGCSNHMTGNKELFVKLDKSITNQVILDDGKAEKIQGKGVIAVNIKTGSQKYIQDVLYVPNLAQLA</sequence>
<dbReference type="RefSeq" id="XP_010911192.1">
    <property type="nucleotide sequence ID" value="XM_010912890.1"/>
</dbReference>
<dbReference type="AlphaFoldDB" id="A0A6I9QKH7"/>
<proteinExistence type="predicted"/>
<dbReference type="InterPro" id="IPR054722">
    <property type="entry name" value="PolX-like_BBD"/>
</dbReference>
<dbReference type="Proteomes" id="UP000504607">
    <property type="component" value="Unplaced"/>
</dbReference>
<reference evidence="4" key="1">
    <citation type="submission" date="2025-08" db="UniProtKB">
        <authorList>
            <consortium name="RefSeq"/>
        </authorList>
    </citation>
    <scope>IDENTIFICATION</scope>
</reference>
<organism evidence="3 4">
    <name type="scientific">Elaeis guineensis var. tenera</name>
    <name type="common">Oil palm</name>
    <dbReference type="NCBI Taxonomy" id="51953"/>
    <lineage>
        <taxon>Eukaryota</taxon>
        <taxon>Viridiplantae</taxon>
        <taxon>Streptophyta</taxon>
        <taxon>Embryophyta</taxon>
        <taxon>Tracheophyta</taxon>
        <taxon>Spermatophyta</taxon>
        <taxon>Magnoliopsida</taxon>
        <taxon>Liliopsida</taxon>
        <taxon>Arecaceae</taxon>
        <taxon>Arecoideae</taxon>
        <taxon>Cocoseae</taxon>
        <taxon>Elaeidinae</taxon>
        <taxon>Elaeis</taxon>
    </lineage>
</organism>
<gene>
    <name evidence="4" type="primary">LOC105037200</name>
</gene>
<name>A0A6I9QKH7_ELAGV</name>
<dbReference type="Pfam" id="PF22936">
    <property type="entry name" value="Pol_BBD"/>
    <property type="match status" value="1"/>
</dbReference>
<dbReference type="OrthoDB" id="774925at2759"/>
<protein>
    <submittedName>
        <fullName evidence="4">Uncharacterized protein LOC105037200</fullName>
    </submittedName>
</protein>
<evidence type="ECO:0000313" key="4">
    <source>
        <dbReference type="RefSeq" id="XP_010911192.1"/>
    </source>
</evidence>
<keyword evidence="3" id="KW-1185">Reference proteome</keyword>
<evidence type="ECO:0000313" key="3">
    <source>
        <dbReference type="Proteomes" id="UP000504607"/>
    </source>
</evidence>
<evidence type="ECO:0000259" key="2">
    <source>
        <dbReference type="Pfam" id="PF22936"/>
    </source>
</evidence>
<feature type="domain" description="Retrovirus-related Pol polyprotein from transposon TNT 1-94-like beta-barrel" evidence="2">
    <location>
        <begin position="72"/>
        <end position="138"/>
    </location>
</feature>
<feature type="coiled-coil region" evidence="1">
    <location>
        <begin position="5"/>
        <end position="56"/>
    </location>
</feature>
<evidence type="ECO:0000256" key="1">
    <source>
        <dbReference type="SAM" id="Coils"/>
    </source>
</evidence>
<dbReference type="InParanoid" id="A0A6I9QKH7"/>